<comment type="caution">
    <text evidence="1">The sequence shown here is derived from an EMBL/GenBank/DDBJ whole genome shotgun (WGS) entry which is preliminary data.</text>
</comment>
<name>A0A4R4BEN6_BACTU</name>
<proteinExistence type="predicted"/>
<reference evidence="1 2" key="1">
    <citation type="submission" date="2019-03" db="EMBL/GenBank/DDBJ databases">
        <title>Above-ground endophytic microbial communities from plants in different locations in the United States.</title>
        <authorList>
            <person name="Frank C."/>
        </authorList>
    </citation>
    <scope>NUCLEOTIDE SEQUENCE [LARGE SCALE GENOMIC DNA]</scope>
    <source>
        <strain evidence="1 2">LP_2_YM</strain>
    </source>
</reference>
<gene>
    <name evidence="1" type="ORF">EC910_112144</name>
</gene>
<evidence type="ECO:0000313" key="1">
    <source>
        <dbReference type="EMBL" id="TCW53191.1"/>
    </source>
</evidence>
<protein>
    <submittedName>
        <fullName evidence="1">Uncharacterized protein</fullName>
    </submittedName>
</protein>
<organism evidence="1 2">
    <name type="scientific">Bacillus thuringiensis</name>
    <dbReference type="NCBI Taxonomy" id="1428"/>
    <lineage>
        <taxon>Bacteria</taxon>
        <taxon>Bacillati</taxon>
        <taxon>Bacillota</taxon>
        <taxon>Bacilli</taxon>
        <taxon>Bacillales</taxon>
        <taxon>Bacillaceae</taxon>
        <taxon>Bacillus</taxon>
        <taxon>Bacillus cereus group</taxon>
    </lineage>
</organism>
<accession>A0A4R4BEN6</accession>
<dbReference type="RefSeq" id="WP_279433256.1">
    <property type="nucleotide sequence ID" value="NZ_SMDF01000012.1"/>
</dbReference>
<dbReference type="Proteomes" id="UP000295285">
    <property type="component" value="Unassembled WGS sequence"/>
</dbReference>
<sequence>MGIVLLKEDIYAVYRQCKIELSPDKKNDDSGLQPLPLCSFHF</sequence>
<evidence type="ECO:0000313" key="2">
    <source>
        <dbReference type="Proteomes" id="UP000295285"/>
    </source>
</evidence>
<dbReference type="EMBL" id="SMDG01000012">
    <property type="protein sequence ID" value="TCW53191.1"/>
    <property type="molecule type" value="Genomic_DNA"/>
</dbReference>
<dbReference type="AlphaFoldDB" id="A0A4R4BEN6"/>